<keyword evidence="5" id="KW-0503">Monooxygenase</keyword>
<dbReference type="EMBL" id="BMSA01000025">
    <property type="protein sequence ID" value="GGT80310.1"/>
    <property type="molecule type" value="Genomic_DNA"/>
</dbReference>
<comment type="caution">
    <text evidence="7">The sequence shown here is derived from an EMBL/GenBank/DDBJ whole genome shotgun (WGS) entry which is preliminary data.</text>
</comment>
<name>A0A918LZ30_9ACTN</name>
<evidence type="ECO:0000256" key="6">
    <source>
        <dbReference type="SAM" id="MobiDB-lite"/>
    </source>
</evidence>
<evidence type="ECO:0000256" key="3">
    <source>
        <dbReference type="ARBA" id="ARBA00022643"/>
    </source>
</evidence>
<dbReference type="SUPFAM" id="SSF51412">
    <property type="entry name" value="Inosine monophosphate dehydrogenase (IMPDH)"/>
    <property type="match status" value="1"/>
</dbReference>
<comment type="similarity">
    <text evidence="1">Belongs to the nitronate monooxygenase family. NMO class I subfamily.</text>
</comment>
<evidence type="ECO:0000313" key="7">
    <source>
        <dbReference type="EMBL" id="GGT80310.1"/>
    </source>
</evidence>
<sequence length="222" mass="23847">MPLPPALSRPLTLPVVGSPLFIASGPDLVVAQCRSGVIGSFPALNARPASLLSDWLDRITEKNASYAAAHPDAVVAPFAVNQIVHRSNDRLEHDMEVIVRHRVPLVITSLGARPEINEAVRSYGGIVLHDVTTDEFARKAVDKGADGIIAVAAGAGGHGYAVTLRARPGDPGVVRRPAADVRCHRPRPRDPRGPWPPARTSRTSGRPSCRPSRPTYRRPTSR</sequence>
<reference evidence="7" key="2">
    <citation type="submission" date="2020-09" db="EMBL/GenBank/DDBJ databases">
        <authorList>
            <person name="Sun Q."/>
            <person name="Ohkuma M."/>
        </authorList>
    </citation>
    <scope>NUCLEOTIDE SEQUENCE</scope>
    <source>
        <strain evidence="7">JCM 4125</strain>
    </source>
</reference>
<evidence type="ECO:0000256" key="2">
    <source>
        <dbReference type="ARBA" id="ARBA00022630"/>
    </source>
</evidence>
<evidence type="ECO:0000313" key="8">
    <source>
        <dbReference type="Proteomes" id="UP000646776"/>
    </source>
</evidence>
<keyword evidence="2" id="KW-0285">Flavoprotein</keyword>
<keyword evidence="8" id="KW-1185">Reference proteome</keyword>
<gene>
    <name evidence="7" type="ORF">GCM10010226_68640</name>
</gene>
<reference evidence="7" key="1">
    <citation type="journal article" date="2014" name="Int. J. Syst. Evol. Microbiol.">
        <title>Complete genome sequence of Corynebacterium casei LMG S-19264T (=DSM 44701T), isolated from a smear-ripened cheese.</title>
        <authorList>
            <consortium name="US DOE Joint Genome Institute (JGI-PGF)"/>
            <person name="Walter F."/>
            <person name="Albersmeier A."/>
            <person name="Kalinowski J."/>
            <person name="Ruckert C."/>
        </authorList>
    </citation>
    <scope>NUCLEOTIDE SEQUENCE</scope>
    <source>
        <strain evidence="7">JCM 4125</strain>
    </source>
</reference>
<dbReference type="Gene3D" id="3.20.20.70">
    <property type="entry name" value="Aldolase class I"/>
    <property type="match status" value="1"/>
</dbReference>
<dbReference type="Proteomes" id="UP000646776">
    <property type="component" value="Unassembled WGS sequence"/>
</dbReference>
<feature type="region of interest" description="Disordered" evidence="6">
    <location>
        <begin position="168"/>
        <end position="222"/>
    </location>
</feature>
<dbReference type="AlphaFoldDB" id="A0A918LZ30"/>
<keyword evidence="4" id="KW-0560">Oxidoreductase</keyword>
<dbReference type="InterPro" id="IPR013785">
    <property type="entry name" value="Aldolase_TIM"/>
</dbReference>
<protein>
    <recommendedName>
        <fullName evidence="9">Dioxygenase</fullName>
    </recommendedName>
</protein>
<keyword evidence="3" id="KW-0288">FMN</keyword>
<proteinExistence type="inferred from homology"/>
<dbReference type="CDD" id="cd04730">
    <property type="entry name" value="NPD_like"/>
    <property type="match status" value="1"/>
</dbReference>
<feature type="compositionally biased region" description="Basic and acidic residues" evidence="6">
    <location>
        <begin position="177"/>
        <end position="192"/>
    </location>
</feature>
<dbReference type="PANTHER" id="PTHR42747:SF4">
    <property type="entry name" value="BLR1330 PROTEIN"/>
    <property type="match status" value="1"/>
</dbReference>
<dbReference type="GO" id="GO:0018580">
    <property type="term" value="F:nitronate monooxygenase activity"/>
    <property type="evidence" value="ECO:0007669"/>
    <property type="project" value="InterPro"/>
</dbReference>
<dbReference type="PANTHER" id="PTHR42747">
    <property type="entry name" value="NITRONATE MONOOXYGENASE-RELATED"/>
    <property type="match status" value="1"/>
</dbReference>
<organism evidence="7 8">
    <name type="scientific">Streptomyces phaeofaciens</name>
    <dbReference type="NCBI Taxonomy" id="68254"/>
    <lineage>
        <taxon>Bacteria</taxon>
        <taxon>Bacillati</taxon>
        <taxon>Actinomycetota</taxon>
        <taxon>Actinomycetes</taxon>
        <taxon>Kitasatosporales</taxon>
        <taxon>Streptomycetaceae</taxon>
        <taxon>Streptomyces</taxon>
    </lineage>
</organism>
<evidence type="ECO:0000256" key="1">
    <source>
        <dbReference type="ARBA" id="ARBA00009881"/>
    </source>
</evidence>
<evidence type="ECO:0000256" key="4">
    <source>
        <dbReference type="ARBA" id="ARBA00023002"/>
    </source>
</evidence>
<evidence type="ECO:0000256" key="5">
    <source>
        <dbReference type="ARBA" id="ARBA00023033"/>
    </source>
</evidence>
<evidence type="ECO:0008006" key="9">
    <source>
        <dbReference type="Google" id="ProtNLM"/>
    </source>
</evidence>
<dbReference type="InterPro" id="IPR004136">
    <property type="entry name" value="NMO"/>
</dbReference>
<accession>A0A918LZ30</accession>